<dbReference type="InterPro" id="IPR015895">
    <property type="entry name" value="4pyrrol_synth_GluRdtase_N"/>
</dbReference>
<dbReference type="AlphaFoldDB" id="X1Q0Y8"/>
<dbReference type="GO" id="GO:0050661">
    <property type="term" value="F:NADP binding"/>
    <property type="evidence" value="ECO:0007669"/>
    <property type="project" value="InterPro"/>
</dbReference>
<feature type="domain" description="Glutamyl-tRNA reductase N-terminal" evidence="9">
    <location>
        <begin position="2"/>
        <end position="76"/>
    </location>
</feature>
<dbReference type="NCBIfam" id="TIGR01035">
    <property type="entry name" value="hemA"/>
    <property type="match status" value="1"/>
</dbReference>
<evidence type="ECO:0000256" key="2">
    <source>
        <dbReference type="ARBA" id="ARBA00005916"/>
    </source>
</evidence>
<dbReference type="EMBL" id="BARV01031369">
    <property type="protein sequence ID" value="GAI36879.1"/>
    <property type="molecule type" value="Genomic_DNA"/>
</dbReference>
<evidence type="ECO:0000256" key="4">
    <source>
        <dbReference type="ARBA" id="ARBA00022857"/>
    </source>
</evidence>
<comment type="similarity">
    <text evidence="2">Belongs to the glutamyl-tRNA reductase family.</text>
</comment>
<keyword evidence="4" id="KW-0521">NADP</keyword>
<comment type="pathway">
    <text evidence="1">Porphyrin-containing compound metabolism; protoporphyrin-IX biosynthesis; 5-aminolevulinate from L-glutamyl-tRNA(Glu): step 1/2.</text>
</comment>
<feature type="non-terminal residue" evidence="10">
    <location>
        <position position="1"/>
    </location>
</feature>
<dbReference type="Gene3D" id="3.30.460.30">
    <property type="entry name" value="Glutamyl-tRNA reductase, N-terminal domain"/>
    <property type="match status" value="1"/>
</dbReference>
<dbReference type="InterPro" id="IPR036343">
    <property type="entry name" value="GluRdtase_N_sf"/>
</dbReference>
<comment type="catalytic activity">
    <reaction evidence="7">
        <text>(S)-4-amino-5-oxopentanoate + tRNA(Glu) + NADP(+) = L-glutamyl-tRNA(Glu) + NADPH + H(+)</text>
        <dbReference type="Rhea" id="RHEA:12344"/>
        <dbReference type="Rhea" id="RHEA-COMP:9663"/>
        <dbReference type="Rhea" id="RHEA-COMP:9680"/>
        <dbReference type="ChEBI" id="CHEBI:15378"/>
        <dbReference type="ChEBI" id="CHEBI:57501"/>
        <dbReference type="ChEBI" id="CHEBI:57783"/>
        <dbReference type="ChEBI" id="CHEBI:58349"/>
        <dbReference type="ChEBI" id="CHEBI:78442"/>
        <dbReference type="ChEBI" id="CHEBI:78520"/>
        <dbReference type="EC" id="1.2.1.70"/>
    </reaction>
</comment>
<dbReference type="SUPFAM" id="SSF51735">
    <property type="entry name" value="NAD(P)-binding Rossmann-fold domains"/>
    <property type="match status" value="1"/>
</dbReference>
<proteinExistence type="inferred from homology"/>
<evidence type="ECO:0000256" key="6">
    <source>
        <dbReference type="ARBA" id="ARBA00023244"/>
    </source>
</evidence>
<keyword evidence="6" id="KW-0627">Porphyrin biosynthesis</keyword>
<dbReference type="PANTHER" id="PTHR43013">
    <property type="entry name" value="GLUTAMYL-TRNA REDUCTASE"/>
    <property type="match status" value="1"/>
</dbReference>
<dbReference type="InterPro" id="IPR000343">
    <property type="entry name" value="4pyrrol_synth_GluRdtase"/>
</dbReference>
<evidence type="ECO:0000259" key="9">
    <source>
        <dbReference type="Pfam" id="PF05201"/>
    </source>
</evidence>
<reference evidence="10" key="1">
    <citation type="journal article" date="2014" name="Front. Microbiol.">
        <title>High frequency of phylogenetically diverse reductive dehalogenase-homologous genes in deep subseafloor sedimentary metagenomes.</title>
        <authorList>
            <person name="Kawai M."/>
            <person name="Futagami T."/>
            <person name="Toyoda A."/>
            <person name="Takaki Y."/>
            <person name="Nishi S."/>
            <person name="Hori S."/>
            <person name="Arai W."/>
            <person name="Tsubouchi T."/>
            <person name="Morono Y."/>
            <person name="Uchiyama I."/>
            <person name="Ito T."/>
            <person name="Fujiyama A."/>
            <person name="Inagaki F."/>
            <person name="Takami H."/>
        </authorList>
    </citation>
    <scope>NUCLEOTIDE SEQUENCE</scope>
    <source>
        <strain evidence="10">Expedition CK06-06</strain>
    </source>
</reference>
<dbReference type="SUPFAM" id="SSF69742">
    <property type="entry name" value="Glutamyl tRNA-reductase catalytic, N-terminal domain"/>
    <property type="match status" value="1"/>
</dbReference>
<dbReference type="InterPro" id="IPR018214">
    <property type="entry name" value="GluRdtase_CS"/>
</dbReference>
<name>X1Q0Y8_9ZZZZ</name>
<dbReference type="GO" id="GO:0008883">
    <property type="term" value="F:glutamyl-tRNA reductase activity"/>
    <property type="evidence" value="ECO:0007669"/>
    <property type="project" value="UniProtKB-EC"/>
</dbReference>
<dbReference type="Pfam" id="PF05201">
    <property type="entry name" value="GlutR_N"/>
    <property type="match status" value="1"/>
</dbReference>
<dbReference type="PANTHER" id="PTHR43013:SF1">
    <property type="entry name" value="GLUTAMYL-TRNA REDUCTASE"/>
    <property type="match status" value="1"/>
</dbReference>
<dbReference type="HAMAP" id="MF_00087">
    <property type="entry name" value="Glu_tRNA_reductase"/>
    <property type="match status" value="1"/>
</dbReference>
<dbReference type="EC" id="1.2.1.70" evidence="3"/>
<dbReference type="GO" id="GO:0019353">
    <property type="term" value="P:protoporphyrinogen IX biosynthetic process from glutamate"/>
    <property type="evidence" value="ECO:0007669"/>
    <property type="project" value="TreeGrafter"/>
</dbReference>
<feature type="domain" description="Quinate/shikimate 5-dehydrogenase/glutamyl-tRNA reductase" evidence="8">
    <location>
        <begin position="91"/>
        <end position="226"/>
    </location>
</feature>
<dbReference type="InterPro" id="IPR036291">
    <property type="entry name" value="NAD(P)-bd_dom_sf"/>
</dbReference>
<evidence type="ECO:0000259" key="8">
    <source>
        <dbReference type="Pfam" id="PF01488"/>
    </source>
</evidence>
<accession>X1Q0Y8</accession>
<dbReference type="FunFam" id="3.40.50.720:FF:000031">
    <property type="entry name" value="Glutamyl-tRNA reductase"/>
    <property type="match status" value="1"/>
</dbReference>
<evidence type="ECO:0000256" key="7">
    <source>
        <dbReference type="ARBA" id="ARBA00047464"/>
    </source>
</evidence>
<comment type="caution">
    <text evidence="10">The sequence shown here is derived from an EMBL/GenBank/DDBJ whole genome shotgun (WGS) entry which is preliminary data.</text>
</comment>
<keyword evidence="5" id="KW-0560">Oxidoreductase</keyword>
<dbReference type="InterPro" id="IPR006151">
    <property type="entry name" value="Shikm_DH/Glu-tRNA_Rdtase"/>
</dbReference>
<sequence>PEKFAEFLYAYSDEDAVRHLLTVASSLDSMVVGEAQIIGQVKEGYKLACAAKSTGKILNRLFHCAFATSKKIYTTTSISSGRVSIAGVAVELAKQLFADISSAKVVVIGAGEMGQLIVQHLLQVGARNITVVNRSYERGLSVAEQYGIAVRKWEEVENQLISANIAIASAMVQDYLFRKDPFKKIMDTRRGSTLLIIDIAVPRNFEPSINKLDGVYLYSVDDLSEVVEQNLKARERDIARGMEIVFENVTDFM</sequence>
<protein>
    <recommendedName>
        <fullName evidence="3">glutamyl-tRNA reductase</fullName>
        <ecNumber evidence="3">1.2.1.70</ecNumber>
    </recommendedName>
</protein>
<dbReference type="PROSITE" id="PS00747">
    <property type="entry name" value="GLUTR"/>
    <property type="match status" value="1"/>
</dbReference>
<evidence type="ECO:0000313" key="10">
    <source>
        <dbReference type="EMBL" id="GAI36879.1"/>
    </source>
</evidence>
<evidence type="ECO:0000256" key="1">
    <source>
        <dbReference type="ARBA" id="ARBA00005059"/>
    </source>
</evidence>
<organism evidence="10">
    <name type="scientific">marine sediment metagenome</name>
    <dbReference type="NCBI Taxonomy" id="412755"/>
    <lineage>
        <taxon>unclassified sequences</taxon>
        <taxon>metagenomes</taxon>
        <taxon>ecological metagenomes</taxon>
    </lineage>
</organism>
<dbReference type="CDD" id="cd05213">
    <property type="entry name" value="NAD_bind_Glutamyl_tRNA_reduct"/>
    <property type="match status" value="1"/>
</dbReference>
<evidence type="ECO:0000256" key="5">
    <source>
        <dbReference type="ARBA" id="ARBA00023002"/>
    </source>
</evidence>
<gene>
    <name evidence="10" type="ORF">S06H3_49655</name>
</gene>
<evidence type="ECO:0000256" key="3">
    <source>
        <dbReference type="ARBA" id="ARBA00012970"/>
    </source>
</evidence>
<dbReference type="Pfam" id="PF01488">
    <property type="entry name" value="Shikimate_DH"/>
    <property type="match status" value="1"/>
</dbReference>
<dbReference type="Gene3D" id="3.40.50.720">
    <property type="entry name" value="NAD(P)-binding Rossmann-like Domain"/>
    <property type="match status" value="1"/>
</dbReference>
<feature type="non-terminal residue" evidence="10">
    <location>
        <position position="253"/>
    </location>
</feature>